<keyword evidence="1" id="KW-0732">Signal</keyword>
<organism evidence="3 4">
    <name type="scientific">Blastococcus jejuensis</name>
    <dbReference type="NCBI Taxonomy" id="351224"/>
    <lineage>
        <taxon>Bacteria</taxon>
        <taxon>Bacillati</taxon>
        <taxon>Actinomycetota</taxon>
        <taxon>Actinomycetes</taxon>
        <taxon>Geodermatophilales</taxon>
        <taxon>Geodermatophilaceae</taxon>
        <taxon>Blastococcus</taxon>
    </lineage>
</organism>
<dbReference type="CDD" id="cd12797">
    <property type="entry name" value="M23_peptidase"/>
    <property type="match status" value="1"/>
</dbReference>
<comment type="caution">
    <text evidence="3">The sequence shown here is derived from an EMBL/GenBank/DDBJ whole genome shotgun (WGS) entry which is preliminary data.</text>
</comment>
<feature type="chain" id="PRO_5046217356" evidence="1">
    <location>
        <begin position="26"/>
        <end position="213"/>
    </location>
</feature>
<dbReference type="PANTHER" id="PTHR21666:SF270">
    <property type="entry name" value="MUREIN HYDROLASE ACTIVATOR ENVC"/>
    <property type="match status" value="1"/>
</dbReference>
<feature type="domain" description="M23ase beta-sheet core" evidence="2">
    <location>
        <begin position="105"/>
        <end position="202"/>
    </location>
</feature>
<feature type="signal peptide" evidence="1">
    <location>
        <begin position="1"/>
        <end position="25"/>
    </location>
</feature>
<name>A0ABP6P157_9ACTN</name>
<evidence type="ECO:0000259" key="2">
    <source>
        <dbReference type="Pfam" id="PF01551"/>
    </source>
</evidence>
<dbReference type="PANTHER" id="PTHR21666">
    <property type="entry name" value="PEPTIDASE-RELATED"/>
    <property type="match status" value="1"/>
</dbReference>
<protein>
    <submittedName>
        <fullName evidence="3">M23 family metallopeptidase</fullName>
    </submittedName>
</protein>
<evidence type="ECO:0000256" key="1">
    <source>
        <dbReference type="SAM" id="SignalP"/>
    </source>
</evidence>
<evidence type="ECO:0000313" key="3">
    <source>
        <dbReference type="EMBL" id="GAA3164493.1"/>
    </source>
</evidence>
<dbReference type="SUPFAM" id="SSF51261">
    <property type="entry name" value="Duplicated hybrid motif"/>
    <property type="match status" value="1"/>
</dbReference>
<dbReference type="EMBL" id="BAAAVV010000003">
    <property type="protein sequence ID" value="GAA3164493.1"/>
    <property type="molecule type" value="Genomic_DNA"/>
</dbReference>
<dbReference type="RefSeq" id="WP_344688228.1">
    <property type="nucleotide sequence ID" value="NZ_BAAAVV010000003.1"/>
</dbReference>
<dbReference type="InterPro" id="IPR016047">
    <property type="entry name" value="M23ase_b-sheet_dom"/>
</dbReference>
<sequence length="213" mass="22473">MAGKGPALLTAAVVGAALMSLWPQSAPTTENRSVLAATHGLGLDGGASFAEETDPRRDVALMAAASRLEDVRVTRAAREAEEAQRRTLPLGGTLTTAFAMRWGEMHWGVDIAAPMMTPEYAAAAGTVLRAGPASGYGNVIYIQHLNGDVTVYGHMEQVLVEAGQEVESGQLIARVGSRGFSTGPHLHFEVWAGGLDGRRVDPLDWLAEQGITL</sequence>
<keyword evidence="4" id="KW-1185">Reference proteome</keyword>
<dbReference type="Proteomes" id="UP001499924">
    <property type="component" value="Unassembled WGS sequence"/>
</dbReference>
<dbReference type="Pfam" id="PF01551">
    <property type="entry name" value="Peptidase_M23"/>
    <property type="match status" value="1"/>
</dbReference>
<reference evidence="4" key="1">
    <citation type="journal article" date="2019" name="Int. J. Syst. Evol. Microbiol.">
        <title>The Global Catalogue of Microorganisms (GCM) 10K type strain sequencing project: providing services to taxonomists for standard genome sequencing and annotation.</title>
        <authorList>
            <consortium name="The Broad Institute Genomics Platform"/>
            <consortium name="The Broad Institute Genome Sequencing Center for Infectious Disease"/>
            <person name="Wu L."/>
            <person name="Ma J."/>
        </authorList>
    </citation>
    <scope>NUCLEOTIDE SEQUENCE [LARGE SCALE GENOMIC DNA]</scope>
    <source>
        <strain evidence="4">JCM 15614</strain>
    </source>
</reference>
<accession>A0ABP6P157</accession>
<gene>
    <name evidence="3" type="ORF">GCM10010531_15950</name>
</gene>
<evidence type="ECO:0000313" key="4">
    <source>
        <dbReference type="Proteomes" id="UP001499924"/>
    </source>
</evidence>
<dbReference type="Gene3D" id="2.70.70.10">
    <property type="entry name" value="Glucose Permease (Domain IIA)"/>
    <property type="match status" value="1"/>
</dbReference>
<dbReference type="InterPro" id="IPR011055">
    <property type="entry name" value="Dup_hybrid_motif"/>
</dbReference>
<proteinExistence type="predicted"/>
<dbReference type="InterPro" id="IPR050570">
    <property type="entry name" value="Cell_wall_metabolism_enzyme"/>
</dbReference>